<dbReference type="NCBIfam" id="NF047847">
    <property type="entry name" value="SS_mature_LptM"/>
    <property type="match status" value="1"/>
</dbReference>
<keyword evidence="10" id="KW-1185">Reference proteome</keyword>
<sequence length="122" mass="12375">MYYRLALCALALPLVLAGCGQKGPLYMPSDQQAQERYDPQDAYDEGSDSDSGQPRSSGAATPQEAPPSDADTSGSRRAQEGDTMPEGNAPGARDTGEQSSVPNIGSGTGTTTNPVGGPGGAN</sequence>
<keyword evidence="6 9" id="KW-0449">Lipoprotein</keyword>
<reference evidence="9 10" key="1">
    <citation type="submission" date="2018-10" db="EMBL/GenBank/DDBJ databases">
        <title>Genomic Encyclopedia of Type Strains, Phase IV (KMG-IV): sequencing the most valuable type-strain genomes for metagenomic binning, comparative biology and taxonomic classification.</title>
        <authorList>
            <person name="Goeker M."/>
        </authorList>
    </citation>
    <scope>NUCLEOTIDE SEQUENCE [LARGE SCALE GENOMIC DNA]</scope>
    <source>
        <strain evidence="9 10">DSM 23229</strain>
    </source>
</reference>
<dbReference type="OrthoDB" id="6174621at2"/>
<evidence type="ECO:0000256" key="7">
    <source>
        <dbReference type="SAM" id="MobiDB-lite"/>
    </source>
</evidence>
<evidence type="ECO:0000256" key="5">
    <source>
        <dbReference type="ARBA" id="ARBA00023237"/>
    </source>
</evidence>
<feature type="signal peptide" evidence="8">
    <location>
        <begin position="1"/>
        <end position="17"/>
    </location>
</feature>
<proteinExistence type="predicted"/>
<protein>
    <submittedName>
        <fullName evidence="9">Putative small lipoprotein YifL</fullName>
    </submittedName>
</protein>
<dbReference type="GO" id="GO:0009279">
    <property type="term" value="C:cell outer membrane"/>
    <property type="evidence" value="ECO:0007669"/>
    <property type="project" value="UniProtKB-SubCell"/>
</dbReference>
<dbReference type="RefSeq" id="WP_121170548.1">
    <property type="nucleotide sequence ID" value="NZ_RBIN01000001.1"/>
</dbReference>
<keyword evidence="3" id="KW-0472">Membrane</keyword>
<evidence type="ECO:0000256" key="1">
    <source>
        <dbReference type="ARBA" id="ARBA00004459"/>
    </source>
</evidence>
<evidence type="ECO:0000256" key="4">
    <source>
        <dbReference type="ARBA" id="ARBA00023139"/>
    </source>
</evidence>
<comment type="subcellular location">
    <subcellularLocation>
        <location evidence="1">Cell outer membrane</location>
        <topology evidence="1">Lipid-anchor</topology>
    </subcellularLocation>
</comment>
<evidence type="ECO:0000256" key="6">
    <source>
        <dbReference type="ARBA" id="ARBA00023288"/>
    </source>
</evidence>
<feature type="region of interest" description="Disordered" evidence="7">
    <location>
        <begin position="19"/>
        <end position="122"/>
    </location>
</feature>
<gene>
    <name evidence="9" type="ORF">C7446_0271</name>
</gene>
<keyword evidence="5" id="KW-0998">Cell outer membrane</keyword>
<feature type="chain" id="PRO_5018983359" evidence="8">
    <location>
        <begin position="18"/>
        <end position="122"/>
    </location>
</feature>
<evidence type="ECO:0000256" key="8">
    <source>
        <dbReference type="SAM" id="SignalP"/>
    </source>
</evidence>
<comment type="caution">
    <text evidence="9">The sequence shown here is derived from an EMBL/GenBank/DDBJ whole genome shotgun (WGS) entry which is preliminary data.</text>
</comment>
<dbReference type="Proteomes" id="UP000281975">
    <property type="component" value="Unassembled WGS sequence"/>
</dbReference>
<evidence type="ECO:0000313" key="10">
    <source>
        <dbReference type="Proteomes" id="UP000281975"/>
    </source>
</evidence>
<dbReference type="AlphaFoldDB" id="A0A420X178"/>
<dbReference type="InterPro" id="IPR032831">
    <property type="entry name" value="LptM_cons"/>
</dbReference>
<dbReference type="EMBL" id="RBIN01000001">
    <property type="protein sequence ID" value="RKR07459.1"/>
    <property type="molecule type" value="Genomic_DNA"/>
</dbReference>
<organism evidence="9 10">
    <name type="scientific">Kushneria sinocarnis</name>
    <dbReference type="NCBI Taxonomy" id="595502"/>
    <lineage>
        <taxon>Bacteria</taxon>
        <taxon>Pseudomonadati</taxon>
        <taxon>Pseudomonadota</taxon>
        <taxon>Gammaproteobacteria</taxon>
        <taxon>Oceanospirillales</taxon>
        <taxon>Halomonadaceae</taxon>
        <taxon>Kushneria</taxon>
    </lineage>
</organism>
<feature type="compositionally biased region" description="Polar residues" evidence="7">
    <location>
        <begin position="49"/>
        <end position="60"/>
    </location>
</feature>
<evidence type="ECO:0000313" key="9">
    <source>
        <dbReference type="EMBL" id="RKR07459.1"/>
    </source>
</evidence>
<evidence type="ECO:0000256" key="3">
    <source>
        <dbReference type="ARBA" id="ARBA00023136"/>
    </source>
</evidence>
<name>A0A420X178_9GAMM</name>
<dbReference type="Pfam" id="PF13627">
    <property type="entry name" value="LptM_cons"/>
    <property type="match status" value="1"/>
</dbReference>
<keyword evidence="2 8" id="KW-0732">Signal</keyword>
<dbReference type="PROSITE" id="PS51257">
    <property type="entry name" value="PROKAR_LIPOPROTEIN"/>
    <property type="match status" value="1"/>
</dbReference>
<evidence type="ECO:0000256" key="2">
    <source>
        <dbReference type="ARBA" id="ARBA00022729"/>
    </source>
</evidence>
<keyword evidence="4" id="KW-0564">Palmitate</keyword>
<accession>A0A420X178</accession>